<name>A0A445MV75_9BACT</name>
<gene>
    <name evidence="1" type="ORF">PITCH_A1870003</name>
</gene>
<protein>
    <submittedName>
        <fullName evidence="1">Uncharacterized protein</fullName>
    </submittedName>
</protein>
<dbReference type="EMBL" id="OJIN01000098">
    <property type="protein sequence ID" value="SPD73414.1"/>
    <property type="molecule type" value="Genomic_DNA"/>
</dbReference>
<reference evidence="1" key="1">
    <citation type="submission" date="2018-01" db="EMBL/GenBank/DDBJ databases">
        <authorList>
            <person name="Regsiter A."/>
            <person name="William W."/>
        </authorList>
    </citation>
    <scope>NUCLEOTIDE SEQUENCE</scope>
    <source>
        <strain evidence="1">TRIP AH-1</strain>
    </source>
</reference>
<proteinExistence type="predicted"/>
<dbReference type="AlphaFoldDB" id="A0A445MV75"/>
<organism evidence="1">
    <name type="scientific">uncultured Desulfobacterium sp</name>
    <dbReference type="NCBI Taxonomy" id="201089"/>
    <lineage>
        <taxon>Bacteria</taxon>
        <taxon>Pseudomonadati</taxon>
        <taxon>Thermodesulfobacteriota</taxon>
        <taxon>Desulfobacteria</taxon>
        <taxon>Desulfobacterales</taxon>
        <taxon>Desulfobacteriaceae</taxon>
        <taxon>Desulfobacterium</taxon>
        <taxon>environmental samples</taxon>
    </lineage>
</organism>
<evidence type="ECO:0000313" key="1">
    <source>
        <dbReference type="EMBL" id="SPD73414.1"/>
    </source>
</evidence>
<sequence>MRLVSMLFLFGCAESAHLRIDHLDHNTHLLRYNHGALTETVDPEDEMKECCGGSDYVILDKKQKQLPGQYRLQTTITFKCKNEPEKDLQTE</sequence>
<accession>A0A445MV75</accession>